<feature type="domain" description="Rhamnogalacturonase A/B/Epimerase-like pectate lyase" evidence="2">
    <location>
        <begin position="46"/>
        <end position="109"/>
    </location>
</feature>
<protein>
    <submittedName>
        <fullName evidence="3">Pectate lyase superfamily protein</fullName>
    </submittedName>
</protein>
<feature type="signal peptide" evidence="1">
    <location>
        <begin position="1"/>
        <end position="27"/>
    </location>
</feature>
<evidence type="ECO:0000313" key="4">
    <source>
        <dbReference type="Proteomes" id="UP000198757"/>
    </source>
</evidence>
<gene>
    <name evidence="3" type="ORF">SAMN04487894_10596</name>
</gene>
<dbReference type="SUPFAM" id="SSF51126">
    <property type="entry name" value="Pectin lyase-like"/>
    <property type="match status" value="1"/>
</dbReference>
<dbReference type="EMBL" id="FMZO01000005">
    <property type="protein sequence ID" value="SDC98071.1"/>
    <property type="molecule type" value="Genomic_DNA"/>
</dbReference>
<feature type="chain" id="PRO_5011735236" evidence="1">
    <location>
        <begin position="28"/>
        <end position="445"/>
    </location>
</feature>
<dbReference type="Gene3D" id="2.160.20.10">
    <property type="entry name" value="Single-stranded right-handed beta-helix, Pectin lyase-like"/>
    <property type="match status" value="1"/>
</dbReference>
<dbReference type="STRING" id="1285928.SAMN04487894_10596"/>
<keyword evidence="4" id="KW-1185">Reference proteome</keyword>
<reference evidence="4" key="1">
    <citation type="submission" date="2016-10" db="EMBL/GenBank/DDBJ databases">
        <authorList>
            <person name="Varghese N."/>
            <person name="Submissions S."/>
        </authorList>
    </citation>
    <scope>NUCLEOTIDE SEQUENCE [LARGE SCALE GENOMIC DNA]</scope>
    <source>
        <strain evidence="4">DSM 25811 / CCM 8410 / LMG 26954 / E90</strain>
    </source>
</reference>
<proteinExistence type="predicted"/>
<dbReference type="InterPro" id="IPR024535">
    <property type="entry name" value="RHGA/B-epi-like_pectate_lyase"/>
</dbReference>
<dbReference type="InterPro" id="IPR011050">
    <property type="entry name" value="Pectin_lyase_fold/virulence"/>
</dbReference>
<dbReference type="OrthoDB" id="9795222at2"/>
<dbReference type="GO" id="GO:0016829">
    <property type="term" value="F:lyase activity"/>
    <property type="evidence" value="ECO:0007669"/>
    <property type="project" value="UniProtKB-KW"/>
</dbReference>
<dbReference type="Pfam" id="PF12708">
    <property type="entry name" value="Pect-lyase_RHGA_epim"/>
    <property type="match status" value="1"/>
</dbReference>
<evidence type="ECO:0000259" key="2">
    <source>
        <dbReference type="Pfam" id="PF12708"/>
    </source>
</evidence>
<accession>A0A1G6R0P3</accession>
<keyword evidence="1" id="KW-0732">Signal</keyword>
<evidence type="ECO:0000256" key="1">
    <source>
        <dbReference type="SAM" id="SignalP"/>
    </source>
</evidence>
<dbReference type="InterPro" id="IPR012334">
    <property type="entry name" value="Pectin_lyas_fold"/>
</dbReference>
<dbReference type="AlphaFoldDB" id="A0A1G6R0P3"/>
<name>A0A1G6R0P3_NIADE</name>
<organism evidence="3 4">
    <name type="scientific">Niabella drilacis (strain DSM 25811 / CCM 8410 / CCUG 62505 / LMG 26954 / E90)</name>
    <dbReference type="NCBI Taxonomy" id="1285928"/>
    <lineage>
        <taxon>Bacteria</taxon>
        <taxon>Pseudomonadati</taxon>
        <taxon>Bacteroidota</taxon>
        <taxon>Chitinophagia</taxon>
        <taxon>Chitinophagales</taxon>
        <taxon>Chitinophagaceae</taxon>
        <taxon>Niabella</taxon>
    </lineage>
</organism>
<sequence length="445" mass="48469">MCMKSFKRSRRSFCLAVLLLLTTLWSAAQKDKNVNINPHPESADVVSVLDFGARPDGQADATGAFQKALTSFGTKGGTVYVPRGTYLFKGSLNIPQAVTLKGAFESVPSHNGIRNKGLPKPGDDGTTFLITGNRGTEDAAPFITLNTNSTLRGVVLYWPLQDPENIPEPYPWGIAMRGKNPAVLDVEMLNPYNAIDASKNERALIRNISGQALRRGIYVDGIYDIGRIENVHWNPWWSMKPRLFNWQKENGEAFIFERTDWHYVFNTFCFGYKTGYKFGASSGSTGACNGNFLGIGADDCQTAVLVEQSAPYGLLITNGEFVAMEGADPTMVVVTGANKGNVRFVNCAFWGPCNRNAMIDGTGTIGFSDCTFVQWDRNKEGLPSIQVNSGTLLVRGCDFGTNAPQVAIGESVSRAIVSENTVKGKVNIINKIQNAFVNGNIGTEQ</sequence>
<keyword evidence="3" id="KW-0456">Lyase</keyword>
<dbReference type="Proteomes" id="UP000198757">
    <property type="component" value="Unassembled WGS sequence"/>
</dbReference>
<evidence type="ECO:0000313" key="3">
    <source>
        <dbReference type="EMBL" id="SDC98071.1"/>
    </source>
</evidence>